<organism evidence="8 9">
    <name type="scientific">Opitutus terrae (strain DSM 11246 / JCM 15787 / PB90-1)</name>
    <dbReference type="NCBI Taxonomy" id="452637"/>
    <lineage>
        <taxon>Bacteria</taxon>
        <taxon>Pseudomonadati</taxon>
        <taxon>Verrucomicrobiota</taxon>
        <taxon>Opitutia</taxon>
        <taxon>Opitutales</taxon>
        <taxon>Opitutaceae</taxon>
        <taxon>Opitutus</taxon>
    </lineage>
</organism>
<evidence type="ECO:0000256" key="2">
    <source>
        <dbReference type="ARBA" id="ARBA00022692"/>
    </source>
</evidence>
<keyword evidence="3 6" id="KW-1133">Transmembrane helix</keyword>
<evidence type="ECO:0000313" key="8">
    <source>
        <dbReference type="EMBL" id="ACB76415.1"/>
    </source>
</evidence>
<dbReference type="AlphaFoldDB" id="B1ZZL2"/>
<dbReference type="KEGG" id="ote:Oter_3135"/>
<evidence type="ECO:0000256" key="1">
    <source>
        <dbReference type="ARBA" id="ARBA00022475"/>
    </source>
</evidence>
<dbReference type="eggNOG" id="COG5416">
    <property type="taxonomic scope" value="Bacteria"/>
</dbReference>
<keyword evidence="4 6" id="KW-0472">Membrane</keyword>
<evidence type="ECO:0000256" key="3">
    <source>
        <dbReference type="ARBA" id="ARBA00022989"/>
    </source>
</evidence>
<keyword evidence="9" id="KW-1185">Reference proteome</keyword>
<proteinExistence type="predicted"/>
<evidence type="ECO:0000259" key="7">
    <source>
        <dbReference type="Pfam" id="PF06305"/>
    </source>
</evidence>
<dbReference type="Pfam" id="PF06305">
    <property type="entry name" value="LapA_dom"/>
    <property type="match status" value="1"/>
</dbReference>
<accession>B1ZZL2</accession>
<dbReference type="HOGENOM" id="CLU_2356990_0_0_0"/>
<name>B1ZZL2_OPITP</name>
<feature type="domain" description="Lipopolysaccharide assembly protein A" evidence="7">
    <location>
        <begin position="21"/>
        <end position="66"/>
    </location>
</feature>
<evidence type="ECO:0000256" key="5">
    <source>
        <dbReference type="SAM" id="MobiDB-lite"/>
    </source>
</evidence>
<dbReference type="Proteomes" id="UP000007013">
    <property type="component" value="Chromosome"/>
</dbReference>
<keyword evidence="1" id="KW-1003">Cell membrane</keyword>
<evidence type="ECO:0000256" key="6">
    <source>
        <dbReference type="SAM" id="Phobius"/>
    </source>
</evidence>
<keyword evidence="2 6" id="KW-0812">Transmembrane</keyword>
<protein>
    <recommendedName>
        <fullName evidence="7">Lipopolysaccharide assembly protein A domain-containing protein</fullName>
    </recommendedName>
</protein>
<sequence>MKLSWLFVILLLVFVAVFSVQNADVITVNFLVWHVAISAALVIQLAALLGALVGLSIGYWSGRRRRPVAPPAASREFSDLPHSRDSFADSADRPPL</sequence>
<evidence type="ECO:0000313" key="9">
    <source>
        <dbReference type="Proteomes" id="UP000007013"/>
    </source>
</evidence>
<dbReference type="GO" id="GO:0005886">
    <property type="term" value="C:plasma membrane"/>
    <property type="evidence" value="ECO:0007669"/>
    <property type="project" value="InterPro"/>
</dbReference>
<feature type="region of interest" description="Disordered" evidence="5">
    <location>
        <begin position="63"/>
        <end position="96"/>
    </location>
</feature>
<dbReference type="EMBL" id="CP001032">
    <property type="protein sequence ID" value="ACB76415.1"/>
    <property type="molecule type" value="Genomic_DNA"/>
</dbReference>
<dbReference type="InterPro" id="IPR010445">
    <property type="entry name" value="LapA_dom"/>
</dbReference>
<feature type="compositionally biased region" description="Basic and acidic residues" evidence="5">
    <location>
        <begin position="76"/>
        <end position="96"/>
    </location>
</feature>
<feature type="transmembrane region" description="Helical" evidence="6">
    <location>
        <begin position="32"/>
        <end position="57"/>
    </location>
</feature>
<gene>
    <name evidence="8" type="ordered locus">Oter_3135</name>
</gene>
<dbReference type="RefSeq" id="WP_012375944.1">
    <property type="nucleotide sequence ID" value="NC_010571.1"/>
</dbReference>
<evidence type="ECO:0000256" key="4">
    <source>
        <dbReference type="ARBA" id="ARBA00023136"/>
    </source>
</evidence>
<reference evidence="8 9" key="1">
    <citation type="journal article" date="2011" name="J. Bacteriol.">
        <title>Genome sequence of the verrucomicrobium Opitutus terrae PB90-1, an abundant inhabitant of rice paddy soil ecosystems.</title>
        <authorList>
            <person name="van Passel M.W."/>
            <person name="Kant R."/>
            <person name="Palva A."/>
            <person name="Copeland A."/>
            <person name="Lucas S."/>
            <person name="Lapidus A."/>
            <person name="Glavina del Rio T."/>
            <person name="Pitluck S."/>
            <person name="Goltsman E."/>
            <person name="Clum A."/>
            <person name="Sun H."/>
            <person name="Schmutz J."/>
            <person name="Larimer F.W."/>
            <person name="Land M.L."/>
            <person name="Hauser L."/>
            <person name="Kyrpides N."/>
            <person name="Mikhailova N."/>
            <person name="Richardson P.P."/>
            <person name="Janssen P.H."/>
            <person name="de Vos W.M."/>
            <person name="Smidt H."/>
        </authorList>
    </citation>
    <scope>NUCLEOTIDE SEQUENCE [LARGE SCALE GENOMIC DNA]</scope>
    <source>
        <strain evidence="9">DSM 11246 / JCM 15787 / PB90-1</strain>
    </source>
</reference>